<organism evidence="1 2">
    <name type="scientific">Corynebacterium phoceense</name>
    <dbReference type="NCBI Taxonomy" id="1686286"/>
    <lineage>
        <taxon>Bacteria</taxon>
        <taxon>Bacillati</taxon>
        <taxon>Actinomycetota</taxon>
        <taxon>Actinomycetes</taxon>
        <taxon>Mycobacteriales</taxon>
        <taxon>Corynebacteriaceae</taxon>
        <taxon>Corynebacterium</taxon>
    </lineage>
</organism>
<dbReference type="AlphaFoldDB" id="A0A540R8A6"/>
<dbReference type="RefSeq" id="WP_141628671.1">
    <property type="nucleotide sequence ID" value="NZ_VHIR01000004.1"/>
</dbReference>
<evidence type="ECO:0000313" key="2">
    <source>
        <dbReference type="Proteomes" id="UP000318080"/>
    </source>
</evidence>
<proteinExistence type="predicted"/>
<accession>A0A540R8A6</accession>
<sequence length="330" mass="37621">MSAFDKAEFLFKATQSEAGLNHGQEWVLDTGIEIDEGPVRCFAHESGQIGLIIPSAKEHFEAFQEDRKSTAIHLIKGKQQTDARTLFHTRLTLRDWHQKTTFYFFCDQILKFLDDTPHATPADIAAQLANWRRFFAGHGATKISQEIEVGLLCELEVLLQLFEDGHPNPIEAWHGPLNDRHDFELSESAVECKASASAEKMHLTIHGTFQLQTLNNKPLHLVFRRYSKHPDGDVSIPLLLEKLQEFSSFNIELFLERSQNLGIDFFNAQARSSFERYFAIDVYQFEVSDDFPHVKLTNDDNRIQNLQYTIDLAGPSAVPGFVPTPTFITK</sequence>
<protein>
    <submittedName>
        <fullName evidence="1">PD-(D/E)XK motif protein</fullName>
    </submittedName>
</protein>
<dbReference type="Pfam" id="PF14390">
    <property type="entry name" value="DUF4420"/>
    <property type="match status" value="1"/>
</dbReference>
<dbReference type="InterPro" id="IPR025534">
    <property type="entry name" value="DUF4420"/>
</dbReference>
<reference evidence="1 2" key="1">
    <citation type="submission" date="2019-06" db="EMBL/GenBank/DDBJ databases">
        <title>Draft genome of C. phoceense Strain 272.</title>
        <authorList>
            <person name="Pacheco L.G.C."/>
            <person name="Barberis C.M."/>
            <person name="Almuzara M.N."/>
            <person name="Traglia G.M."/>
            <person name="Santos C.S."/>
            <person name="Rocha D.J.P.G."/>
            <person name="Aguiar E.R.G.R."/>
            <person name="Vay C.A."/>
        </authorList>
    </citation>
    <scope>NUCLEOTIDE SEQUENCE [LARGE SCALE GENOMIC DNA]</scope>
    <source>
        <strain evidence="1 2">272</strain>
    </source>
</reference>
<gene>
    <name evidence="1" type="ORF">EJK80_03900</name>
</gene>
<keyword evidence="2" id="KW-1185">Reference proteome</keyword>
<dbReference type="Proteomes" id="UP000318080">
    <property type="component" value="Unassembled WGS sequence"/>
</dbReference>
<evidence type="ECO:0000313" key="1">
    <source>
        <dbReference type="EMBL" id="TQE43975.1"/>
    </source>
</evidence>
<comment type="caution">
    <text evidence="1">The sequence shown here is derived from an EMBL/GenBank/DDBJ whole genome shotgun (WGS) entry which is preliminary data.</text>
</comment>
<dbReference type="EMBL" id="VHIR01000004">
    <property type="protein sequence ID" value="TQE43975.1"/>
    <property type="molecule type" value="Genomic_DNA"/>
</dbReference>
<name>A0A540R8A6_9CORY</name>